<feature type="domain" description="HTH bat-type" evidence="3">
    <location>
        <begin position="156"/>
        <end position="207"/>
    </location>
</feature>
<evidence type="ECO:0000259" key="4">
    <source>
        <dbReference type="Pfam" id="PF24280"/>
    </source>
</evidence>
<evidence type="ECO:0000313" key="5">
    <source>
        <dbReference type="EMBL" id="MBV0923809.1"/>
    </source>
</evidence>
<dbReference type="PANTHER" id="PTHR34236">
    <property type="entry name" value="DIMETHYL SULFOXIDE REDUCTASE TRANSCRIPTIONAL ACTIVATOR"/>
    <property type="match status" value="1"/>
</dbReference>
<dbReference type="OrthoDB" id="27447at2157"/>
<dbReference type="InterPro" id="IPR036388">
    <property type="entry name" value="WH-like_DNA-bd_sf"/>
</dbReference>
<evidence type="ECO:0000256" key="1">
    <source>
        <dbReference type="ARBA" id="ARBA00023015"/>
    </source>
</evidence>
<dbReference type="AlphaFoldDB" id="A0A8J7Y9N4"/>
<sequence length="214" mass="23452">MYEAVFRVVGDGAYAVATDDTDTTIELWCNDHRDLLHVSGRGADAVLEEVRDTVGVSEQLRQGDELVVVTAECLTAHLEHNVEGYLADHGCLLVPPLKYTEGAKLARVLALDAESLSAVYAAMADDYAVTVESKREIRSVTPDAPLLTVDAVLPDLSTRQREVFLTAYEMGYYELPRETSTAAIAEAVGVTRRTAEEHLRRAEKKLTDALVAFL</sequence>
<evidence type="ECO:0000313" key="6">
    <source>
        <dbReference type="Proteomes" id="UP000766550"/>
    </source>
</evidence>
<dbReference type="InterPro" id="IPR007050">
    <property type="entry name" value="HTH_bacterioopsin"/>
</dbReference>
<keyword evidence="6" id="KW-1185">Reference proteome</keyword>
<proteinExistence type="predicted"/>
<organism evidence="5 6">
    <name type="scientific">Haloarcula limicola</name>
    <dbReference type="NCBI Taxonomy" id="1429915"/>
    <lineage>
        <taxon>Archaea</taxon>
        <taxon>Methanobacteriati</taxon>
        <taxon>Methanobacteriota</taxon>
        <taxon>Stenosarchaea group</taxon>
        <taxon>Halobacteria</taxon>
        <taxon>Halobacteriales</taxon>
        <taxon>Haloarculaceae</taxon>
        <taxon>Haloarcula</taxon>
    </lineage>
</organism>
<name>A0A8J7Y9N4_9EURY</name>
<dbReference type="PANTHER" id="PTHR34236:SF1">
    <property type="entry name" value="DIMETHYL SULFOXIDE REDUCTASE TRANSCRIPTIONAL ACTIVATOR"/>
    <property type="match status" value="1"/>
</dbReference>
<evidence type="ECO:0000256" key="2">
    <source>
        <dbReference type="ARBA" id="ARBA00023163"/>
    </source>
</evidence>
<keyword evidence="1" id="KW-0805">Transcription regulation</keyword>
<dbReference type="Gene3D" id="1.10.10.10">
    <property type="entry name" value="Winged helix-like DNA-binding domain superfamily/Winged helix DNA-binding domain"/>
    <property type="match status" value="1"/>
</dbReference>
<feature type="domain" description="HVO-A0563 N-terminal" evidence="4">
    <location>
        <begin position="3"/>
        <end position="146"/>
    </location>
</feature>
<dbReference type="Pfam" id="PF04967">
    <property type="entry name" value="HTH_10"/>
    <property type="match status" value="1"/>
</dbReference>
<dbReference type="InterPro" id="IPR056531">
    <property type="entry name" value="HVO_A0563_N"/>
</dbReference>
<dbReference type="SUPFAM" id="SSF88659">
    <property type="entry name" value="Sigma3 and sigma4 domains of RNA polymerase sigma factors"/>
    <property type="match status" value="1"/>
</dbReference>
<dbReference type="RefSeq" id="WP_162316913.1">
    <property type="nucleotide sequence ID" value="NZ_JAHQXF010000001.1"/>
</dbReference>
<evidence type="ECO:0000259" key="3">
    <source>
        <dbReference type="Pfam" id="PF04967"/>
    </source>
</evidence>
<keyword evidence="2" id="KW-0804">Transcription</keyword>
<gene>
    <name evidence="5" type="ORF">KTS45_06295</name>
</gene>
<dbReference type="Pfam" id="PF24280">
    <property type="entry name" value="HVO_A0563_N"/>
    <property type="match status" value="1"/>
</dbReference>
<accession>A0A8J7Y9N4</accession>
<comment type="caution">
    <text evidence="5">The sequence shown here is derived from an EMBL/GenBank/DDBJ whole genome shotgun (WGS) entry which is preliminary data.</text>
</comment>
<dbReference type="InterPro" id="IPR013324">
    <property type="entry name" value="RNA_pol_sigma_r3/r4-like"/>
</dbReference>
<protein>
    <submittedName>
        <fullName evidence="5">Helix-turn-helix domain-containing protein</fullName>
    </submittedName>
</protein>
<dbReference type="EMBL" id="JAHQXF010000001">
    <property type="protein sequence ID" value="MBV0923809.1"/>
    <property type="molecule type" value="Genomic_DNA"/>
</dbReference>
<reference evidence="5 6" key="1">
    <citation type="submission" date="2021-06" db="EMBL/GenBank/DDBJ databases">
        <title>New haloarchaea isolates fom saline soil.</title>
        <authorList>
            <person name="Duran-Viseras A."/>
            <person name="Sanchez-Porro C.S."/>
            <person name="Ventosa A."/>
        </authorList>
    </citation>
    <scope>NUCLEOTIDE SEQUENCE [LARGE SCALE GENOMIC DNA]</scope>
    <source>
        <strain evidence="5 6">JCM 183640</strain>
    </source>
</reference>
<dbReference type="Proteomes" id="UP000766550">
    <property type="component" value="Unassembled WGS sequence"/>
</dbReference>